<dbReference type="Proteomes" id="UP000295165">
    <property type="component" value="Unassembled WGS sequence"/>
</dbReference>
<reference evidence="1 2" key="1">
    <citation type="journal article" date="2019" name="Sci. Rep.">
        <title>Extended insight into the Mycobacterium chelonae-abscessus complex through whole genome sequencing of Mycobacterium salmoniphilum outbreak and Mycobacterium salmoniphilum-like strains.</title>
        <authorList>
            <person name="Behra P.R.K."/>
            <person name="Das S."/>
            <person name="Pettersson B.M.F."/>
            <person name="Shirreff L."/>
            <person name="DuCote T."/>
            <person name="Jacobsson K.G."/>
            <person name="Ennis D.G."/>
            <person name="Kirsebom L.A."/>
        </authorList>
    </citation>
    <scope>NUCLEOTIDE SEQUENCE [LARGE SCALE GENOMIC DNA]</scope>
    <source>
        <strain evidence="1 2">CCUG 63697</strain>
    </source>
</reference>
<dbReference type="EMBL" id="PECC01000027">
    <property type="protein sequence ID" value="TDZ50404.1"/>
    <property type="molecule type" value="Genomic_DNA"/>
</dbReference>
<accession>A0A4R8R377</accession>
<evidence type="ECO:0000313" key="2">
    <source>
        <dbReference type="Proteomes" id="UP000295165"/>
    </source>
</evidence>
<gene>
    <name evidence="1" type="ORF">CCUG63697_01909</name>
</gene>
<dbReference type="AlphaFoldDB" id="A0A4R8R377"/>
<keyword evidence="2" id="KW-1185">Reference proteome</keyword>
<name>A0A4R8R377_9MYCO</name>
<evidence type="ECO:0000313" key="1">
    <source>
        <dbReference type="EMBL" id="TDZ50404.1"/>
    </source>
</evidence>
<sequence>MVYRIDFDGQVDEHAVVDALTNSARQQGATVLPDPVRAGRYRIDGLEPWDIVVDVQDWGTFLSAPTRPDANPAIQVQRLYQLASELEKSGIHGRDRELGVSICAVTDLSAPAEEFAKQIQQSRSPAPDLMAPADTERVPWPTNWDGYEPFAPIGGQTWWADLSKEDAVRRCEDIASRTDERMAALAALTRVNGFELGSAPKDIENLSQWLIYSVEDAGLNTYRPGWESVVDDIAIFLGHILIDRIPHLHWTVNIKGTRRTTPHFQETVLGGFKNPRPGRADGKFDIFGAVRGVAGAAITLNELRPSDEVKFAAITEITDEPAHVSQ</sequence>
<comment type="caution">
    <text evidence="1">The sequence shown here is derived from an EMBL/GenBank/DDBJ whole genome shotgun (WGS) entry which is preliminary data.</text>
</comment>
<proteinExistence type="predicted"/>
<organism evidence="1 2">
    <name type="scientific">Mycobacteroides franklinii</name>
    <dbReference type="NCBI Taxonomy" id="948102"/>
    <lineage>
        <taxon>Bacteria</taxon>
        <taxon>Bacillati</taxon>
        <taxon>Actinomycetota</taxon>
        <taxon>Actinomycetes</taxon>
        <taxon>Mycobacteriales</taxon>
        <taxon>Mycobacteriaceae</taxon>
        <taxon>Mycobacteroides</taxon>
    </lineage>
</organism>
<protein>
    <submittedName>
        <fullName evidence="1">Uncharacterized protein</fullName>
    </submittedName>
</protein>